<evidence type="ECO:0000313" key="8">
    <source>
        <dbReference type="Proteomes" id="UP000277204"/>
    </source>
</evidence>
<comment type="subcellular location">
    <subcellularLocation>
        <location evidence="5">Cytoplasm</location>
    </subcellularLocation>
</comment>
<dbReference type="PANTHER" id="PTHR12399:SF0">
    <property type="entry name" value="EUKARYOTIC TRANSLATION INITIATION FACTOR 3 SUBUNIT D"/>
    <property type="match status" value="1"/>
</dbReference>
<dbReference type="HAMAP" id="MF_03003">
    <property type="entry name" value="eIF3d"/>
    <property type="match status" value="1"/>
</dbReference>
<evidence type="ECO:0000256" key="3">
    <source>
        <dbReference type="ARBA" id="ARBA00022884"/>
    </source>
</evidence>
<evidence type="ECO:0000313" key="7">
    <source>
        <dbReference type="EMBL" id="VDP20443.1"/>
    </source>
</evidence>
<feature type="region of interest" description="Disordered" evidence="6">
    <location>
        <begin position="602"/>
        <end position="626"/>
    </location>
</feature>
<dbReference type="InterPro" id="IPR007783">
    <property type="entry name" value="eIF3d"/>
</dbReference>
<feature type="region of interest" description="Disordered" evidence="6">
    <location>
        <begin position="375"/>
        <end position="404"/>
    </location>
</feature>
<dbReference type="Proteomes" id="UP000277204">
    <property type="component" value="Unassembled WGS sequence"/>
</dbReference>
<comment type="function">
    <text evidence="5">mRNA cap-binding component of the eukaryotic translation initiation factor 3 (eIF-3) complex, which is involved in protein synthesis of a specialized repertoire of mRNAs and, together with other initiation factors, stimulates binding of mRNA and methionyl-tRNAi to the 40S ribosome. The eIF-3 complex specifically targets and initiates translation of a subset of mRNAs involved in cell proliferation. In the eIF-3 complex, eif3d specifically recognizes and binds the 7-methylguanosine cap of a subset of mRNAs.</text>
</comment>
<dbReference type="PANTHER" id="PTHR12399">
    <property type="entry name" value="EUKARYOTIC TRANSLATION INITIATION FACTOR 3 SUBUNIT 7"/>
    <property type="match status" value="1"/>
</dbReference>
<keyword evidence="2 5" id="KW-0396">Initiation factor</keyword>
<comment type="similarity">
    <text evidence="5">Belongs to the eIF-3 subunit D family.</text>
</comment>
<comment type="subunit">
    <text evidence="5">Component of the eukaryotic translation initiation factor 3 (eIF-3) complex.</text>
</comment>
<dbReference type="GO" id="GO:0002191">
    <property type="term" value="P:cap-dependent translational initiation"/>
    <property type="evidence" value="ECO:0007669"/>
    <property type="project" value="UniProtKB-UniRule"/>
</dbReference>
<dbReference type="AlphaFoldDB" id="A0A183MJN2"/>
<keyword evidence="4 5" id="KW-0648">Protein biosynthesis</keyword>
<dbReference type="GO" id="GO:0016282">
    <property type="term" value="C:eukaryotic 43S preinitiation complex"/>
    <property type="evidence" value="ECO:0007669"/>
    <property type="project" value="UniProtKB-UniRule"/>
</dbReference>
<feature type="region of interest" description="Disordered" evidence="6">
    <location>
        <begin position="157"/>
        <end position="181"/>
    </location>
</feature>
<feature type="region of interest" description="RNA gate" evidence="5">
    <location>
        <begin position="322"/>
        <end position="336"/>
    </location>
</feature>
<dbReference type="GO" id="GO:0005852">
    <property type="term" value="C:eukaryotic translation initiation factor 3 complex"/>
    <property type="evidence" value="ECO:0007669"/>
    <property type="project" value="UniProtKB-UniRule"/>
</dbReference>
<accession>A0A183MJN2</accession>
<name>A0A183MJN2_9TREM</name>
<keyword evidence="1 5" id="KW-0963">Cytoplasm</keyword>
<feature type="compositionally biased region" description="Gly residues" evidence="6">
    <location>
        <begin position="161"/>
        <end position="171"/>
    </location>
</feature>
<feature type="region of interest" description="Disordered" evidence="6">
    <location>
        <begin position="882"/>
        <end position="935"/>
    </location>
</feature>
<dbReference type="GO" id="GO:0001732">
    <property type="term" value="P:formation of cytoplasmic translation initiation complex"/>
    <property type="evidence" value="ECO:0007669"/>
    <property type="project" value="UniProtKB-UniRule"/>
</dbReference>
<reference evidence="7 8" key="1">
    <citation type="submission" date="2018-11" db="EMBL/GenBank/DDBJ databases">
        <authorList>
            <consortium name="Pathogen Informatics"/>
        </authorList>
    </citation>
    <scope>NUCLEOTIDE SEQUENCE [LARGE SCALE GENOMIC DNA]</scope>
    <source>
        <strain evidence="7 8">Zambia</strain>
    </source>
</reference>
<evidence type="ECO:0000256" key="1">
    <source>
        <dbReference type="ARBA" id="ARBA00022490"/>
    </source>
</evidence>
<feature type="compositionally biased region" description="Polar residues" evidence="6">
    <location>
        <begin position="602"/>
        <end position="620"/>
    </location>
</feature>
<comment type="domain">
    <text evidence="5">The RNA gate region regulates mRNA cap recognition to prevent promiscuous mRNA-binding before assembly of eif3d into the full eukaryotic translation initiation factor 3 (eIF-3) complex.</text>
</comment>
<evidence type="ECO:0000256" key="4">
    <source>
        <dbReference type="ARBA" id="ARBA00022917"/>
    </source>
</evidence>
<keyword evidence="3" id="KW-0694">RNA-binding</keyword>
<sequence length="935" mass="105942">MLSDDAILPGFGSLSLSDNPTGWGPTDIPEEFRNMPFQPFSKDTRLGRVSFLRNNSFRRYVTQSVGLQYAYYHDEDDSNFQLVSSVRETKTPAIRQRYRFPMRGRRGLGGPGSGYSWAGGRSGYQMLGNQGGVVNRKLRSAADRERMMLQQNRRWQHWGPQGVGQRRGGTQGWRSNTGAWGSNIDRRQAHRTVRDASIQIKDNWTMLEELDFARLAKLALPNVKEPIDKVNCGEMEYYDKSYDRVSTRNERPLVRVNRVLHTVTTSRDPVIHRLASDSVGKVYCTDTIAAMIMCCTRSVYPWDLIVQRIQDRLFFDKREDTESDFVSVCETATEPPNEEPGHINSPQRLALEATFINTNLSQQMLLMGGKTYSFPEENPFKDDEEEDEDSPNPSQNKNHEGGKEELGSVGYRYRIFDLGNDVQMVIRCEVNGVLQPTNDDQPASPQFVCIRALNEFDSRYCGGVDWRTKLDTQRGAVLAAEIKNNAFKLAGWTVCSILSGADQLKLGFVSRVNPRDSSRHVILGTQQFKPSEFANQLNLNMDNAWGILRCVVDFFMKMPEGKYLMLKDPNKPVLRIYSVPQDASDSDESEDGISEEEAVIVEQQNSEPSKTEANNMSGHSQDGVEDEATKRCTVGIEAKGLFIEVLTNFVVSGNHHPHVVQQVLVWLDYCLQHHSTSMQTPEIQKVLKNLCSYYYEMYGMGNMFLKAANRGSAMENWSNVQKLISHFPRRFYYPVLPKTKFVYIDDESNPTGKSNAPLNLYSSENNEENLDILNDEYLDVDTMSLMKDDSEYEQESLYQSVEESDAGVFDVNEPLSPDAEQFLNSINDDWEDEIISSEAESDSDKFIYPEIKDSEDDLSVSSEISSTSVKTSLFPDVTEQLGTVGNDCDVNNGEKNEKVVKPKTSKSNYSALSQSPSNRQKNRRSSSRITTSQKH</sequence>
<dbReference type="Pfam" id="PF05091">
    <property type="entry name" value="eIF-3_zeta"/>
    <property type="match status" value="1"/>
</dbReference>
<dbReference type="GO" id="GO:0033290">
    <property type="term" value="C:eukaryotic 48S preinitiation complex"/>
    <property type="evidence" value="ECO:0007669"/>
    <property type="project" value="UniProtKB-UniRule"/>
</dbReference>
<evidence type="ECO:0000256" key="6">
    <source>
        <dbReference type="SAM" id="MobiDB-lite"/>
    </source>
</evidence>
<dbReference type="GO" id="GO:0003743">
    <property type="term" value="F:translation initiation factor activity"/>
    <property type="evidence" value="ECO:0007669"/>
    <property type="project" value="UniProtKB-UniRule"/>
</dbReference>
<dbReference type="EMBL" id="UZAI01017097">
    <property type="protein sequence ID" value="VDP20443.1"/>
    <property type="molecule type" value="Genomic_DNA"/>
</dbReference>
<proteinExistence type="inferred from homology"/>
<evidence type="ECO:0000256" key="2">
    <source>
        <dbReference type="ARBA" id="ARBA00022540"/>
    </source>
</evidence>
<dbReference type="GO" id="GO:0098808">
    <property type="term" value="F:mRNA cap binding"/>
    <property type="evidence" value="ECO:0007669"/>
    <property type="project" value="UniProtKB-UniRule"/>
</dbReference>
<protein>
    <recommendedName>
        <fullName evidence="5">Eukaryotic translation initiation factor 3 subunit D</fullName>
        <shortName evidence="5">eIF3d</shortName>
    </recommendedName>
    <alternativeName>
        <fullName evidence="5">Eukaryotic translation initiation factor 3 subunit 7</fullName>
    </alternativeName>
</protein>
<dbReference type="STRING" id="48269.A0A183MJN2"/>
<gene>
    <name evidence="7" type="ORF">SMRZ_LOCUS16257</name>
</gene>
<evidence type="ECO:0000256" key="5">
    <source>
        <dbReference type="HAMAP-Rule" id="MF_03003"/>
    </source>
</evidence>
<keyword evidence="8" id="KW-1185">Reference proteome</keyword>
<organism evidence="7 8">
    <name type="scientific">Schistosoma margrebowiei</name>
    <dbReference type="NCBI Taxonomy" id="48269"/>
    <lineage>
        <taxon>Eukaryota</taxon>
        <taxon>Metazoa</taxon>
        <taxon>Spiralia</taxon>
        <taxon>Lophotrochozoa</taxon>
        <taxon>Platyhelminthes</taxon>
        <taxon>Trematoda</taxon>
        <taxon>Digenea</taxon>
        <taxon>Strigeidida</taxon>
        <taxon>Schistosomatoidea</taxon>
        <taxon>Schistosomatidae</taxon>
        <taxon>Schistosoma</taxon>
    </lineage>
</organism>